<comment type="similarity">
    <text evidence="1">Belongs to the prokaryotic molybdopterin-containing oxidoreductase family.</text>
</comment>
<evidence type="ECO:0000256" key="3">
    <source>
        <dbReference type="ARBA" id="ARBA00023004"/>
    </source>
</evidence>
<dbReference type="PANTHER" id="PTHR43742:SF2">
    <property type="entry name" value="ASSIMILATORY NITRATE REDUCTASE CATALYTIC SUBUNIT"/>
    <property type="match status" value="1"/>
</dbReference>
<protein>
    <recommendedName>
        <fullName evidence="5">4Fe-4S Mo/W bis-MGD-type domain-containing protein</fullName>
    </recommendedName>
</protein>
<dbReference type="PANTHER" id="PTHR43742">
    <property type="entry name" value="TRIMETHYLAMINE-N-OXIDE REDUCTASE"/>
    <property type="match status" value="1"/>
</dbReference>
<dbReference type="Gene3D" id="3.40.50.740">
    <property type="match status" value="1"/>
</dbReference>
<dbReference type="PROSITE" id="PS51669">
    <property type="entry name" value="4FE4S_MOW_BIS_MGD"/>
    <property type="match status" value="1"/>
</dbReference>
<evidence type="ECO:0000313" key="7">
    <source>
        <dbReference type="Proteomes" id="UP000076088"/>
    </source>
</evidence>
<keyword evidence="2" id="KW-0479">Metal-binding</keyword>
<dbReference type="InterPro" id="IPR009010">
    <property type="entry name" value="Asp_de-COase-like_dom_sf"/>
</dbReference>
<dbReference type="CDD" id="cd02775">
    <property type="entry name" value="MopB_CT"/>
    <property type="match status" value="1"/>
</dbReference>
<keyword evidence="4" id="KW-0411">Iron-sulfur</keyword>
<dbReference type="Gene3D" id="2.20.25.90">
    <property type="entry name" value="ADC-like domains"/>
    <property type="match status" value="1"/>
</dbReference>
<evidence type="ECO:0000256" key="2">
    <source>
        <dbReference type="ARBA" id="ARBA00022723"/>
    </source>
</evidence>
<dbReference type="InterPro" id="IPR006963">
    <property type="entry name" value="Mopterin_OxRdtase_4Fe-4S_dom"/>
</dbReference>
<dbReference type="AlphaFoldDB" id="A0AAC9FHG2"/>
<dbReference type="SMART" id="SM00926">
    <property type="entry name" value="Molybdop_Fe4S4"/>
    <property type="match status" value="1"/>
</dbReference>
<proteinExistence type="inferred from homology"/>
<dbReference type="GO" id="GO:0046872">
    <property type="term" value="F:metal ion binding"/>
    <property type="evidence" value="ECO:0007669"/>
    <property type="project" value="UniProtKB-KW"/>
</dbReference>
<evidence type="ECO:0000256" key="1">
    <source>
        <dbReference type="ARBA" id="ARBA00010312"/>
    </source>
</evidence>
<evidence type="ECO:0000259" key="5">
    <source>
        <dbReference type="PROSITE" id="PS51669"/>
    </source>
</evidence>
<keyword evidence="7" id="KW-1185">Reference proteome</keyword>
<dbReference type="InterPro" id="IPR006657">
    <property type="entry name" value="MoPterin_dinucl-bd_dom"/>
</dbReference>
<dbReference type="Proteomes" id="UP000076088">
    <property type="component" value="Plasmid unnamed1"/>
</dbReference>
<keyword evidence="3" id="KW-0408">Iron</keyword>
<geneLocation type="plasmid" evidence="6 7">
    <name>unnamed1</name>
</geneLocation>
<dbReference type="SUPFAM" id="SSF53706">
    <property type="entry name" value="Formate dehydrogenase/DMSO reductase, domains 1-3"/>
    <property type="match status" value="1"/>
</dbReference>
<evidence type="ECO:0000256" key="4">
    <source>
        <dbReference type="ARBA" id="ARBA00023014"/>
    </source>
</evidence>
<evidence type="ECO:0000313" key="6">
    <source>
        <dbReference type="EMBL" id="AMU92578.1"/>
    </source>
</evidence>
<dbReference type="SUPFAM" id="SSF50692">
    <property type="entry name" value="ADC-like"/>
    <property type="match status" value="1"/>
</dbReference>
<dbReference type="GO" id="GO:0016491">
    <property type="term" value="F:oxidoreductase activity"/>
    <property type="evidence" value="ECO:0007669"/>
    <property type="project" value="InterPro"/>
</dbReference>
<accession>A0AAC9FHG2</accession>
<dbReference type="Gene3D" id="3.40.228.10">
    <property type="entry name" value="Dimethylsulfoxide Reductase, domain 2"/>
    <property type="match status" value="1"/>
</dbReference>
<reference evidence="7" key="1">
    <citation type="submission" date="2015-11" db="EMBL/GenBank/DDBJ databases">
        <title>Complete genome sequence of a polyethylene-glycol degrader Sphingopyxis macrogoltabida 203N (NBRC 111659).</title>
        <authorList>
            <person name="Yoshiyuki O."/>
            <person name="Shouta N."/>
            <person name="Nagata Y."/>
            <person name="Numata M."/>
            <person name="Tsuchikane K."/>
            <person name="Hosoyama A."/>
            <person name="Yamazoe A."/>
            <person name="Tsuda M."/>
            <person name="Fujita N."/>
            <person name="Kawai F."/>
        </authorList>
    </citation>
    <scope>NUCLEOTIDE SEQUENCE [LARGE SCALE GENOMIC DNA]</scope>
    <source>
        <strain evidence="7">203N</strain>
        <plasmid evidence="7">unnamed1</plasmid>
    </source>
</reference>
<dbReference type="EMBL" id="CP013345">
    <property type="protein sequence ID" value="AMU92578.1"/>
    <property type="molecule type" value="Genomic_DNA"/>
</dbReference>
<dbReference type="Pfam" id="PF04879">
    <property type="entry name" value="Molybdop_Fe4S4"/>
    <property type="match status" value="1"/>
</dbReference>
<dbReference type="InterPro" id="IPR006656">
    <property type="entry name" value="Mopterin_OxRdtase"/>
</dbReference>
<sequence>MPTTEYTFCRNCTAQCGLEVTIEDNRLLSVTGDKNQPLTKGYFCPKALASNDIHNGEDRLFEHRKGRGAAQTGVEAQPAFDEIGERLRHIIDEHGPRAVGLYFGTGANMNAMAHSAFRAFMHALGSPYIFSSMTLDQSAKWVNISRMGMFAPGPRYIHDADVGLMVGSNTVLTHAAVRGVPAANPRKWLKQGKENGLKLIVVDPRLTETARLADLHLQIRPGEDIWLFGGMIRLVLDNGWENREFCDRWIGSLDALREAVREFDLDRVAERTGLPSSQIEEATKLFATAARPSAATGTGPNMSPRSNLAEHLVMVLNAICAGYRRAGDPVTNTGYLFGPNEVQERIIPPNRSWECEPKLRSRDTGRIFGEFPTALLPDEIIGKGEDRLRALIVVGGNPAMALVDPGKSLAAFDALELLVTLDVRSTETTAISDYVISTSLPYEHDDITGMFDGYNPIAYANVVRGFMERPHGIVDDWEFFWEIARRLGLQLELKRPQYPAAYETVVGPTLALDMTAKPEVATILRFYASTFGRTDYDELVAAPHGVRRDDLVNRVLPASQDDGFRLDLLPPDVARELAEAIAEPRSEAFKYRLTTRRLLYTVNSAYRHAGRTRKRFPTNPASMNPSDMAAEGLETDDWIRITSAHGSVVARVEADPTIRSGAISLSHLWGKLRQEDDPDGRTGAFSGHLSSLDIAELESINFMPIQSAVPINIALHSKADSGCDDARV</sequence>
<name>A0AAC9FHG2_SPHMC</name>
<keyword evidence="6" id="KW-0614">Plasmid</keyword>
<dbReference type="GO" id="GO:0051536">
    <property type="term" value="F:iron-sulfur cluster binding"/>
    <property type="evidence" value="ECO:0007669"/>
    <property type="project" value="UniProtKB-KW"/>
</dbReference>
<dbReference type="Gene3D" id="2.40.40.20">
    <property type="match status" value="1"/>
</dbReference>
<organism evidence="6 7">
    <name type="scientific">Sphingopyxis macrogoltabida</name>
    <name type="common">Sphingomonas macrogoltabidus</name>
    <dbReference type="NCBI Taxonomy" id="33050"/>
    <lineage>
        <taxon>Bacteria</taxon>
        <taxon>Pseudomonadati</taxon>
        <taxon>Pseudomonadota</taxon>
        <taxon>Alphaproteobacteria</taxon>
        <taxon>Sphingomonadales</taxon>
        <taxon>Sphingomonadaceae</taxon>
        <taxon>Sphingopyxis</taxon>
    </lineage>
</organism>
<gene>
    <name evidence="6" type="ORF">ATM17_30425</name>
</gene>
<dbReference type="Pfam" id="PF00384">
    <property type="entry name" value="Molybdopterin"/>
    <property type="match status" value="1"/>
</dbReference>
<dbReference type="GO" id="GO:0043546">
    <property type="term" value="F:molybdopterin cofactor binding"/>
    <property type="evidence" value="ECO:0007669"/>
    <property type="project" value="InterPro"/>
</dbReference>
<feature type="domain" description="4Fe-4S Mo/W bis-MGD-type" evidence="5">
    <location>
        <begin position="1"/>
        <end position="58"/>
    </location>
</feature>
<dbReference type="KEGG" id="smaz:LH19_26430"/>
<dbReference type="Pfam" id="PF01568">
    <property type="entry name" value="Molydop_binding"/>
    <property type="match status" value="1"/>
</dbReference>
<reference evidence="6 7" key="2">
    <citation type="journal article" date="2016" name="Genome Announc.">
        <title>Complete Genome Sequence of Sphingopyxis macrogoltabida Strain 203N (NBRC 111659), a Polyethylene Glycol Degrader.</title>
        <authorList>
            <person name="Ohtsubo Y."/>
            <person name="Nonoyama S."/>
            <person name="Nagata Y."/>
            <person name="Numata M."/>
            <person name="Tsuchikane K."/>
            <person name="Hosoyama A."/>
            <person name="Yamazoe A."/>
            <person name="Tsuda M."/>
            <person name="Fujita N."/>
            <person name="Kawai F."/>
        </authorList>
    </citation>
    <scope>NUCLEOTIDE SEQUENCE [LARGE SCALE GENOMIC DNA]</scope>
    <source>
        <strain evidence="6 7">203N</strain>
    </source>
</reference>
<dbReference type="InterPro" id="IPR050612">
    <property type="entry name" value="Prok_Mopterin_Oxidored"/>
</dbReference>